<feature type="compositionally biased region" description="Low complexity" evidence="1">
    <location>
        <begin position="85"/>
        <end position="100"/>
    </location>
</feature>
<keyword evidence="3" id="KW-1185">Reference proteome</keyword>
<accession>A0ABR2VL57</accession>
<dbReference type="Proteomes" id="UP001479436">
    <property type="component" value="Unassembled WGS sequence"/>
</dbReference>
<sequence>INTISGADDPDISSTVVLCTAETELEASCTLNLEDPISSTIMEPKDDFSTIMQTTTLLNNVLEDKNRNEIPSQITTIEISKYHQSQKQAVPQPQKQQVQQPQPPQQPQHPQPPQQPPPQPQQPQ</sequence>
<reference evidence="2 3" key="1">
    <citation type="submission" date="2023-04" db="EMBL/GenBank/DDBJ databases">
        <title>Genome of Basidiobolus ranarum AG-B5.</title>
        <authorList>
            <person name="Stajich J.E."/>
            <person name="Carter-House D."/>
            <person name="Gryganskyi A."/>
        </authorList>
    </citation>
    <scope>NUCLEOTIDE SEQUENCE [LARGE SCALE GENOMIC DNA]</scope>
    <source>
        <strain evidence="2 3">AG-B5</strain>
    </source>
</reference>
<evidence type="ECO:0000313" key="3">
    <source>
        <dbReference type="Proteomes" id="UP001479436"/>
    </source>
</evidence>
<evidence type="ECO:0000256" key="1">
    <source>
        <dbReference type="SAM" id="MobiDB-lite"/>
    </source>
</evidence>
<feature type="non-terminal residue" evidence="2">
    <location>
        <position position="124"/>
    </location>
</feature>
<name>A0ABR2VL57_9FUNG</name>
<dbReference type="EMBL" id="JASJQH010010098">
    <property type="protein sequence ID" value="KAK9674702.1"/>
    <property type="molecule type" value="Genomic_DNA"/>
</dbReference>
<feature type="non-terminal residue" evidence="2">
    <location>
        <position position="1"/>
    </location>
</feature>
<evidence type="ECO:0000313" key="2">
    <source>
        <dbReference type="EMBL" id="KAK9674702.1"/>
    </source>
</evidence>
<organism evidence="2 3">
    <name type="scientific">Basidiobolus ranarum</name>
    <dbReference type="NCBI Taxonomy" id="34480"/>
    <lineage>
        <taxon>Eukaryota</taxon>
        <taxon>Fungi</taxon>
        <taxon>Fungi incertae sedis</taxon>
        <taxon>Zoopagomycota</taxon>
        <taxon>Entomophthoromycotina</taxon>
        <taxon>Basidiobolomycetes</taxon>
        <taxon>Basidiobolales</taxon>
        <taxon>Basidiobolaceae</taxon>
        <taxon>Basidiobolus</taxon>
    </lineage>
</organism>
<feature type="compositionally biased region" description="Pro residues" evidence="1">
    <location>
        <begin position="101"/>
        <end position="124"/>
    </location>
</feature>
<feature type="region of interest" description="Disordered" evidence="1">
    <location>
        <begin position="82"/>
        <end position="124"/>
    </location>
</feature>
<comment type="caution">
    <text evidence="2">The sequence shown here is derived from an EMBL/GenBank/DDBJ whole genome shotgun (WGS) entry which is preliminary data.</text>
</comment>
<protein>
    <submittedName>
        <fullName evidence="2">Uncharacterized protein</fullName>
    </submittedName>
</protein>
<proteinExistence type="predicted"/>
<gene>
    <name evidence="2" type="ORF">K7432_016984</name>
</gene>